<accession>J9DYK7</accession>
<dbReference type="InterPro" id="IPR013783">
    <property type="entry name" value="Ig-like_fold"/>
</dbReference>
<protein>
    <recommendedName>
        <fullName evidence="2">Fibronectin type-III domain-containing protein</fullName>
    </recommendedName>
</protein>
<evidence type="ECO:0000313" key="3">
    <source>
        <dbReference type="EMBL" id="EJW74828.1"/>
    </source>
</evidence>
<evidence type="ECO:0000259" key="2">
    <source>
        <dbReference type="PROSITE" id="PS50853"/>
    </source>
</evidence>
<evidence type="ECO:0000313" key="4">
    <source>
        <dbReference type="Proteomes" id="UP000004810"/>
    </source>
</evidence>
<dbReference type="PANTHER" id="PTHR46708:SF10">
    <property type="entry name" value="RECEPTOR-TYPE TYROSINE-PROTEIN PHOSPHATASE ETA-LIKE"/>
    <property type="match status" value="1"/>
</dbReference>
<dbReference type="AlphaFoldDB" id="J9DYK7"/>
<feature type="domain" description="Fibronectin type-III" evidence="2">
    <location>
        <begin position="9"/>
        <end position="101"/>
    </location>
</feature>
<dbReference type="InterPro" id="IPR003961">
    <property type="entry name" value="FN3_dom"/>
</dbReference>
<dbReference type="PROSITE" id="PS50853">
    <property type="entry name" value="FN3"/>
    <property type="match status" value="2"/>
</dbReference>
<dbReference type="SUPFAM" id="SSF49265">
    <property type="entry name" value="Fibronectin type III"/>
    <property type="match status" value="1"/>
</dbReference>
<name>J9DYK7_WUCBA</name>
<keyword evidence="1" id="KW-0677">Repeat</keyword>
<gene>
    <name evidence="3" type="ORF">WUBG_14261</name>
</gene>
<dbReference type="InterPro" id="IPR036116">
    <property type="entry name" value="FN3_sf"/>
</dbReference>
<dbReference type="CDD" id="cd00063">
    <property type="entry name" value="FN3"/>
    <property type="match status" value="2"/>
</dbReference>
<dbReference type="Pfam" id="PF00041">
    <property type="entry name" value="fn3"/>
    <property type="match status" value="2"/>
</dbReference>
<dbReference type="EMBL" id="ADBV01011520">
    <property type="protein sequence ID" value="EJW74828.1"/>
    <property type="molecule type" value="Genomic_DNA"/>
</dbReference>
<dbReference type="PANTHER" id="PTHR46708">
    <property type="entry name" value="TENASCIN"/>
    <property type="match status" value="1"/>
</dbReference>
<dbReference type="InterPro" id="IPR050991">
    <property type="entry name" value="ECM_Regulatory_Proteins"/>
</dbReference>
<dbReference type="FunFam" id="2.60.40.10:FF:002244">
    <property type="entry name" value="CBN-TWK-30 protein"/>
    <property type="match status" value="1"/>
</dbReference>
<sequence>MFARLPPDPPRECQVVSTSAYSVRLAWAPAFSADDQVTYNIRYRIKHQEDSKMRELRGIQGHSAEIMSVDSCSLYEFCITAVSRYGESKPVYLVQYTEPQLSPQHILAQRLNANTIELSWEPPYKRTRDVANYIVYYTENPNAHFSVWERITVRGQRIVFPDLRYDWFYTFCATACFKDGQRSPLSRALFVERNLFFLERNLCSLVCHRIHHGNVRLFPHLLIQYALHGHRHFLLTIKLPTIYVIGSSL</sequence>
<reference evidence="4" key="1">
    <citation type="submission" date="2012-08" db="EMBL/GenBank/DDBJ databases">
        <title>The Genome Sequence of Wuchereria bancrofti.</title>
        <authorList>
            <person name="Nutman T.B."/>
            <person name="Fink D.L."/>
            <person name="Russ C."/>
            <person name="Young S."/>
            <person name="Zeng Q."/>
            <person name="Koehrsen M."/>
            <person name="Alvarado L."/>
            <person name="Berlin A."/>
            <person name="Chapman S.B."/>
            <person name="Chen Z."/>
            <person name="Freedman E."/>
            <person name="Gellesch M."/>
            <person name="Goldberg J."/>
            <person name="Griggs A."/>
            <person name="Gujja S."/>
            <person name="Heilman E.R."/>
            <person name="Heiman D."/>
            <person name="Hepburn T."/>
            <person name="Howarth C."/>
            <person name="Jen D."/>
            <person name="Larson L."/>
            <person name="Lewis B."/>
            <person name="Mehta T."/>
            <person name="Park D."/>
            <person name="Pearson M."/>
            <person name="Roberts A."/>
            <person name="Saif S."/>
            <person name="Shea T."/>
            <person name="Shenoy N."/>
            <person name="Sisk P."/>
            <person name="Stolte C."/>
            <person name="Sykes S."/>
            <person name="Walk T."/>
            <person name="White J."/>
            <person name="Yandava C."/>
            <person name="Haas B."/>
            <person name="Henn M.R."/>
            <person name="Nusbaum C."/>
            <person name="Birren B."/>
        </authorList>
    </citation>
    <scope>NUCLEOTIDE SEQUENCE [LARGE SCALE GENOMIC DNA]</scope>
    <source>
        <strain evidence="4">NA</strain>
    </source>
</reference>
<dbReference type="Gene3D" id="2.60.40.10">
    <property type="entry name" value="Immunoglobulins"/>
    <property type="match status" value="2"/>
</dbReference>
<organism evidence="3 4">
    <name type="scientific">Wuchereria bancrofti</name>
    <dbReference type="NCBI Taxonomy" id="6293"/>
    <lineage>
        <taxon>Eukaryota</taxon>
        <taxon>Metazoa</taxon>
        <taxon>Ecdysozoa</taxon>
        <taxon>Nematoda</taxon>
        <taxon>Chromadorea</taxon>
        <taxon>Rhabditida</taxon>
        <taxon>Spirurina</taxon>
        <taxon>Spiruromorpha</taxon>
        <taxon>Filarioidea</taxon>
        <taxon>Onchocercidae</taxon>
        <taxon>Wuchereria</taxon>
    </lineage>
</organism>
<feature type="domain" description="Fibronectin type-III" evidence="2">
    <location>
        <begin position="102"/>
        <end position="196"/>
    </location>
</feature>
<evidence type="ECO:0000256" key="1">
    <source>
        <dbReference type="ARBA" id="ARBA00022737"/>
    </source>
</evidence>
<dbReference type="SMART" id="SM00060">
    <property type="entry name" value="FN3"/>
    <property type="match status" value="2"/>
</dbReference>
<proteinExistence type="predicted"/>
<comment type="caution">
    <text evidence="3">The sequence shown here is derived from an EMBL/GenBank/DDBJ whole genome shotgun (WGS) entry which is preliminary data.</text>
</comment>
<dbReference type="Proteomes" id="UP000004810">
    <property type="component" value="Unassembled WGS sequence"/>
</dbReference>